<evidence type="ECO:0000256" key="2">
    <source>
        <dbReference type="ARBA" id="ARBA00005292"/>
    </source>
</evidence>
<dbReference type="EMBL" id="VOFY01000002">
    <property type="protein sequence ID" value="KAA8595143.1"/>
    <property type="molecule type" value="Genomic_DNA"/>
</dbReference>
<dbReference type="AlphaFoldDB" id="A0A5J5DPL6"/>
<evidence type="ECO:0000256" key="3">
    <source>
        <dbReference type="ARBA" id="ARBA00022525"/>
    </source>
</evidence>
<dbReference type="Pfam" id="PF15180">
    <property type="entry name" value="NPBW"/>
    <property type="match status" value="1"/>
</dbReference>
<sequence length="91" mass="10091">MERQSDLALVCVGVSLLISCHPVEAWYKQSTGPQLLFGGSCLRFAVRYQEVALRRRSESEETLMDSGETVGNSVLQETNRQSPSSKTWPSA</sequence>
<feature type="chain" id="PRO_5023933053" evidence="7">
    <location>
        <begin position="26"/>
        <end position="91"/>
    </location>
</feature>
<dbReference type="Proteomes" id="UP000327493">
    <property type="component" value="Chromosome 2"/>
</dbReference>
<feature type="compositionally biased region" description="Polar residues" evidence="6">
    <location>
        <begin position="69"/>
        <end position="91"/>
    </location>
</feature>
<evidence type="ECO:0000313" key="8">
    <source>
        <dbReference type="EMBL" id="KAA8595143.1"/>
    </source>
</evidence>
<evidence type="ECO:0000256" key="7">
    <source>
        <dbReference type="SAM" id="SignalP"/>
    </source>
</evidence>
<name>A0A5J5DPL6_9PERO</name>
<evidence type="ECO:0000256" key="1">
    <source>
        <dbReference type="ARBA" id="ARBA00004613"/>
    </source>
</evidence>
<dbReference type="PROSITE" id="PS51257">
    <property type="entry name" value="PROKAR_LIPOPROTEIN"/>
    <property type="match status" value="1"/>
</dbReference>
<organism evidence="8 9">
    <name type="scientific">Etheostoma spectabile</name>
    <name type="common">orangethroat darter</name>
    <dbReference type="NCBI Taxonomy" id="54343"/>
    <lineage>
        <taxon>Eukaryota</taxon>
        <taxon>Metazoa</taxon>
        <taxon>Chordata</taxon>
        <taxon>Craniata</taxon>
        <taxon>Vertebrata</taxon>
        <taxon>Euteleostomi</taxon>
        <taxon>Actinopterygii</taxon>
        <taxon>Neopterygii</taxon>
        <taxon>Teleostei</taxon>
        <taxon>Neoteleostei</taxon>
        <taxon>Acanthomorphata</taxon>
        <taxon>Eupercaria</taxon>
        <taxon>Perciformes</taxon>
        <taxon>Percoidei</taxon>
        <taxon>Percidae</taxon>
        <taxon>Etheostomatinae</taxon>
        <taxon>Etheostoma</taxon>
    </lineage>
</organism>
<dbReference type="GO" id="GO:0005576">
    <property type="term" value="C:extracellular region"/>
    <property type="evidence" value="ECO:0007669"/>
    <property type="project" value="UniProtKB-SubCell"/>
</dbReference>
<comment type="caution">
    <text evidence="8">The sequence shown here is derived from an EMBL/GenBank/DDBJ whole genome shotgun (WGS) entry which is preliminary data.</text>
</comment>
<proteinExistence type="inferred from homology"/>
<keyword evidence="9" id="KW-1185">Reference proteome</keyword>
<dbReference type="InterPro" id="IPR013297">
    <property type="entry name" value="Neuropept_BW_pre"/>
</dbReference>
<evidence type="ECO:0000256" key="5">
    <source>
        <dbReference type="ARBA" id="ARBA00022729"/>
    </source>
</evidence>
<feature type="signal peptide" evidence="7">
    <location>
        <begin position="1"/>
        <end position="25"/>
    </location>
</feature>
<keyword evidence="3" id="KW-0964">Secreted</keyword>
<feature type="region of interest" description="Disordered" evidence="6">
    <location>
        <begin position="57"/>
        <end position="91"/>
    </location>
</feature>
<comment type="subcellular location">
    <subcellularLocation>
        <location evidence="1">Secreted</location>
    </subcellularLocation>
</comment>
<evidence type="ECO:0000256" key="4">
    <source>
        <dbReference type="ARBA" id="ARBA00022685"/>
    </source>
</evidence>
<keyword evidence="4" id="KW-0165">Cleavage on pair of basic residues</keyword>
<keyword evidence="5 7" id="KW-0732">Signal</keyword>
<protein>
    <submittedName>
        <fullName evidence="8">Uncharacterized protein</fullName>
    </submittedName>
</protein>
<evidence type="ECO:0000256" key="6">
    <source>
        <dbReference type="SAM" id="MobiDB-lite"/>
    </source>
</evidence>
<dbReference type="GO" id="GO:0001664">
    <property type="term" value="F:G protein-coupled receptor binding"/>
    <property type="evidence" value="ECO:0007669"/>
    <property type="project" value="InterPro"/>
</dbReference>
<gene>
    <name evidence="8" type="ORF">FQN60_012278</name>
</gene>
<evidence type="ECO:0000313" key="9">
    <source>
        <dbReference type="Proteomes" id="UP000327493"/>
    </source>
</evidence>
<accession>A0A5J5DPL6</accession>
<comment type="similarity">
    <text evidence="2">Belongs to the neuropeptide B/W family.</text>
</comment>
<reference evidence="8 9" key="1">
    <citation type="submission" date="2019-08" db="EMBL/GenBank/DDBJ databases">
        <title>A chromosome-level genome assembly, high-density linkage maps, and genome scans reveal the genomic architecture of hybrid incompatibilities underlying speciation via character displacement in darters (Percidae: Etheostominae).</title>
        <authorList>
            <person name="Moran R.L."/>
            <person name="Catchen J.M."/>
            <person name="Fuller R.C."/>
        </authorList>
    </citation>
    <scope>NUCLEOTIDE SEQUENCE [LARGE SCALE GENOMIC DNA]</scope>
    <source>
        <strain evidence="8">EspeVRDwgs_2016</strain>
        <tissue evidence="8">Muscle</tissue>
    </source>
</reference>